<keyword evidence="3" id="KW-0547">Nucleotide-binding</keyword>
<dbReference type="OrthoDB" id="6500128at2759"/>
<feature type="transmembrane region" description="Helical" evidence="7">
    <location>
        <begin position="171"/>
        <end position="194"/>
    </location>
</feature>
<gene>
    <name evidence="9" type="primary">ABCC1_2</name>
    <name evidence="9" type="ORF">BG011_001194</name>
</gene>
<evidence type="ECO:0000256" key="2">
    <source>
        <dbReference type="ARBA" id="ARBA00022692"/>
    </source>
</evidence>
<reference evidence="9" key="1">
    <citation type="journal article" date="2020" name="Fungal Divers.">
        <title>Resolving the Mortierellaceae phylogeny through synthesis of multi-gene phylogenetics and phylogenomics.</title>
        <authorList>
            <person name="Vandepol N."/>
            <person name="Liber J."/>
            <person name="Desiro A."/>
            <person name="Na H."/>
            <person name="Kennedy M."/>
            <person name="Barry K."/>
            <person name="Grigoriev I.V."/>
            <person name="Miller A.N."/>
            <person name="O'Donnell K."/>
            <person name="Stajich J.E."/>
            <person name="Bonito G."/>
        </authorList>
    </citation>
    <scope>NUCLEOTIDE SEQUENCE</scope>
    <source>
        <strain evidence="9">KOD948</strain>
    </source>
</reference>
<evidence type="ECO:0000259" key="8">
    <source>
        <dbReference type="PROSITE" id="PS50929"/>
    </source>
</evidence>
<evidence type="ECO:0000256" key="1">
    <source>
        <dbReference type="ARBA" id="ARBA00022448"/>
    </source>
</evidence>
<dbReference type="AlphaFoldDB" id="A0A9P6QEC2"/>
<dbReference type="SUPFAM" id="SSF52540">
    <property type="entry name" value="P-loop containing nucleoside triphosphate hydrolases"/>
    <property type="match status" value="1"/>
</dbReference>
<keyword evidence="2 7" id="KW-0812">Transmembrane</keyword>
<dbReference type="SUPFAM" id="SSF90123">
    <property type="entry name" value="ABC transporter transmembrane region"/>
    <property type="match status" value="1"/>
</dbReference>
<dbReference type="Gene3D" id="3.40.50.300">
    <property type="entry name" value="P-loop containing nucleotide triphosphate hydrolases"/>
    <property type="match status" value="1"/>
</dbReference>
<dbReference type="InterPro" id="IPR011527">
    <property type="entry name" value="ABC1_TM_dom"/>
</dbReference>
<dbReference type="PROSITE" id="PS50929">
    <property type="entry name" value="ABC_TM1F"/>
    <property type="match status" value="1"/>
</dbReference>
<dbReference type="GO" id="GO:0016020">
    <property type="term" value="C:membrane"/>
    <property type="evidence" value="ECO:0007669"/>
    <property type="project" value="InterPro"/>
</dbReference>
<keyword evidence="4" id="KW-0067">ATP-binding</keyword>
<protein>
    <submittedName>
        <fullName evidence="9">Multidrug resistance-associated protein 1</fullName>
    </submittedName>
</protein>
<keyword evidence="6 7" id="KW-0472">Membrane</keyword>
<dbReference type="GO" id="GO:0005524">
    <property type="term" value="F:ATP binding"/>
    <property type="evidence" value="ECO:0007669"/>
    <property type="project" value="UniProtKB-KW"/>
</dbReference>
<dbReference type="EMBL" id="JAAAJA010000013">
    <property type="protein sequence ID" value="KAG0266735.1"/>
    <property type="molecule type" value="Genomic_DNA"/>
</dbReference>
<evidence type="ECO:0000256" key="7">
    <source>
        <dbReference type="SAM" id="Phobius"/>
    </source>
</evidence>
<feature type="domain" description="ABC transmembrane type-1" evidence="8">
    <location>
        <begin position="1"/>
        <end position="259"/>
    </location>
</feature>
<accession>A0A9P6QEC2</accession>
<evidence type="ECO:0000313" key="9">
    <source>
        <dbReference type="EMBL" id="KAG0266735.1"/>
    </source>
</evidence>
<dbReference type="Proteomes" id="UP000726737">
    <property type="component" value="Unassembled WGS sequence"/>
</dbReference>
<organism evidence="9 10">
    <name type="scientific">Mortierella polycephala</name>
    <dbReference type="NCBI Taxonomy" id="41804"/>
    <lineage>
        <taxon>Eukaryota</taxon>
        <taxon>Fungi</taxon>
        <taxon>Fungi incertae sedis</taxon>
        <taxon>Mucoromycota</taxon>
        <taxon>Mortierellomycotina</taxon>
        <taxon>Mortierellomycetes</taxon>
        <taxon>Mortierellales</taxon>
        <taxon>Mortierellaceae</taxon>
        <taxon>Mortierella</taxon>
    </lineage>
</organism>
<evidence type="ECO:0000256" key="5">
    <source>
        <dbReference type="ARBA" id="ARBA00022989"/>
    </source>
</evidence>
<name>A0A9P6QEC2_9FUNG</name>
<feature type="transmembrane region" description="Helical" evidence="7">
    <location>
        <begin position="232"/>
        <end position="251"/>
    </location>
</feature>
<dbReference type="PANTHER" id="PTHR24223">
    <property type="entry name" value="ATP-BINDING CASSETTE SUB-FAMILY C"/>
    <property type="match status" value="1"/>
</dbReference>
<keyword evidence="10" id="KW-1185">Reference proteome</keyword>
<keyword evidence="5 7" id="KW-1133">Transmembrane helix</keyword>
<feature type="transmembrane region" description="Helical" evidence="7">
    <location>
        <begin position="54"/>
        <end position="72"/>
    </location>
</feature>
<evidence type="ECO:0000313" key="10">
    <source>
        <dbReference type="Proteomes" id="UP000726737"/>
    </source>
</evidence>
<dbReference type="InterPro" id="IPR036640">
    <property type="entry name" value="ABC1_TM_sf"/>
</dbReference>
<evidence type="ECO:0000256" key="3">
    <source>
        <dbReference type="ARBA" id="ARBA00022741"/>
    </source>
</evidence>
<dbReference type="GO" id="GO:0140359">
    <property type="term" value="F:ABC-type transporter activity"/>
    <property type="evidence" value="ECO:0007669"/>
    <property type="project" value="InterPro"/>
</dbReference>
<sequence length="361" mass="40593">MTNLSAHARAATVAPIYRNALKLSPLARQKCTLAEITNYMAVDVEKWVMAVRDMSYFITIPFELVVGIFLLYRILGWSLIARIAVFAVITPVQGEIAKSQIEKLKWMNARLQLMTETLSQHQDCQTIWLVNIPFYLLVSANSLEDAFRKQVEMLRRKQPEAEKILATIRSIMAIILSSITLLMTLATFLVYVTIGGPNMTPGKMTAESIFVSTSLFGLLSRPLNVDKLDPSLVSLTLSYVLNMGGYINFLVRTISGVQNQLVSVERIKEYSTKSTEMSPRHRFLVGQRSSICLARALLRKTKVLVLDEVTAAVDVETDDLIQKAIQRKLKDRAILTIVHRIKNVMDSDMILVLKKRACSGI</sequence>
<proteinExistence type="predicted"/>
<keyword evidence="1" id="KW-0813">Transport</keyword>
<evidence type="ECO:0000256" key="6">
    <source>
        <dbReference type="ARBA" id="ARBA00023136"/>
    </source>
</evidence>
<dbReference type="InterPro" id="IPR050173">
    <property type="entry name" value="ABC_transporter_C-like"/>
</dbReference>
<dbReference type="Gene3D" id="1.20.1560.10">
    <property type="entry name" value="ABC transporter type 1, transmembrane domain"/>
    <property type="match status" value="2"/>
</dbReference>
<dbReference type="InterPro" id="IPR027417">
    <property type="entry name" value="P-loop_NTPase"/>
</dbReference>
<comment type="caution">
    <text evidence="9">The sequence shown here is derived from an EMBL/GenBank/DDBJ whole genome shotgun (WGS) entry which is preliminary data.</text>
</comment>
<evidence type="ECO:0000256" key="4">
    <source>
        <dbReference type="ARBA" id="ARBA00022840"/>
    </source>
</evidence>